<dbReference type="PRINTS" id="PR01217">
    <property type="entry name" value="PRICHEXTENSN"/>
</dbReference>
<protein>
    <submittedName>
        <fullName evidence="2">Uncharacterized protein</fullName>
    </submittedName>
</protein>
<evidence type="ECO:0000313" key="3">
    <source>
        <dbReference type="Proteomes" id="UP001275084"/>
    </source>
</evidence>
<feature type="region of interest" description="Disordered" evidence="1">
    <location>
        <begin position="1"/>
        <end position="186"/>
    </location>
</feature>
<evidence type="ECO:0000256" key="1">
    <source>
        <dbReference type="SAM" id="MobiDB-lite"/>
    </source>
</evidence>
<sequence length="388" mass="40676">MEGYKDKLKSKWGERPAMAIPSLGVRDKAKSLVGRGGDSTTARTDHVSQPLTSLRDPSSFGPPPRRVGTGSSGRIDSPPPPPSRTSSNTSYSSQQDPPCSGQPPHCEEEAPPSRPYRADTTGLSTTHLPPPPRRDGILPPPPLPSGRPTPPSLPPRLPPRSNAASPTLPTRPTPPPEAVSSIVQPSKLNQSAINRLGAAGISVPALGIGSRQPASPPPLPPARSSAAPTATNNPSQLNELQSRFSRLSSSESTPPDQGTTMDQKRAALQTAAALRQNPSSVSASDAMAAASTFNNFRQRHGEQVAAGVRSANSLQEKYGGQITMHDNDDTSRARSGGQEQGRQVVAAAAGFIGKKKPPPPPPKKFFTNPRGGDDPPPPPVPLATRPQF</sequence>
<feature type="compositionally biased region" description="Low complexity" evidence="1">
    <location>
        <begin position="266"/>
        <end position="286"/>
    </location>
</feature>
<feature type="compositionally biased region" description="Pro residues" evidence="1">
    <location>
        <begin position="138"/>
        <end position="158"/>
    </location>
</feature>
<feature type="compositionally biased region" description="Basic and acidic residues" evidence="1">
    <location>
        <begin position="1"/>
        <end position="14"/>
    </location>
</feature>
<accession>A0AAJ0HL82</accession>
<keyword evidence="3" id="KW-1185">Reference proteome</keyword>
<feature type="compositionally biased region" description="Polar residues" evidence="1">
    <location>
        <begin position="229"/>
        <end position="238"/>
    </location>
</feature>
<dbReference type="AlphaFoldDB" id="A0AAJ0HL82"/>
<dbReference type="Proteomes" id="UP001275084">
    <property type="component" value="Unassembled WGS sequence"/>
</dbReference>
<organism evidence="2 3">
    <name type="scientific">Lasiosphaeria hispida</name>
    <dbReference type="NCBI Taxonomy" id="260671"/>
    <lineage>
        <taxon>Eukaryota</taxon>
        <taxon>Fungi</taxon>
        <taxon>Dikarya</taxon>
        <taxon>Ascomycota</taxon>
        <taxon>Pezizomycotina</taxon>
        <taxon>Sordariomycetes</taxon>
        <taxon>Sordariomycetidae</taxon>
        <taxon>Sordariales</taxon>
        <taxon>Lasiosphaeriaceae</taxon>
        <taxon>Lasiosphaeria</taxon>
    </lineage>
</organism>
<comment type="caution">
    <text evidence="2">The sequence shown here is derived from an EMBL/GenBank/DDBJ whole genome shotgun (WGS) entry which is preliminary data.</text>
</comment>
<feature type="compositionally biased region" description="Polar residues" evidence="1">
    <location>
        <begin position="38"/>
        <end position="56"/>
    </location>
</feature>
<evidence type="ECO:0000313" key="2">
    <source>
        <dbReference type="EMBL" id="KAK3356942.1"/>
    </source>
</evidence>
<feature type="compositionally biased region" description="Low complexity" evidence="1">
    <location>
        <begin position="84"/>
        <end position="97"/>
    </location>
</feature>
<feature type="compositionally biased region" description="Low complexity" evidence="1">
    <location>
        <begin position="239"/>
        <end position="252"/>
    </location>
</feature>
<reference evidence="2" key="2">
    <citation type="submission" date="2023-06" db="EMBL/GenBank/DDBJ databases">
        <authorList>
            <consortium name="Lawrence Berkeley National Laboratory"/>
            <person name="Haridas S."/>
            <person name="Hensen N."/>
            <person name="Bonometti L."/>
            <person name="Westerberg I."/>
            <person name="Brannstrom I.O."/>
            <person name="Guillou S."/>
            <person name="Cros-Aarteil S."/>
            <person name="Calhoun S."/>
            <person name="Kuo A."/>
            <person name="Mondo S."/>
            <person name="Pangilinan J."/>
            <person name="Riley R."/>
            <person name="Labutti K."/>
            <person name="Andreopoulos B."/>
            <person name="Lipzen A."/>
            <person name="Chen C."/>
            <person name="Yanf M."/>
            <person name="Daum C."/>
            <person name="Ng V."/>
            <person name="Clum A."/>
            <person name="Steindorff A."/>
            <person name="Ohm R."/>
            <person name="Martin F."/>
            <person name="Silar P."/>
            <person name="Natvig D."/>
            <person name="Lalanne C."/>
            <person name="Gautier V."/>
            <person name="Ament-Velasquez S.L."/>
            <person name="Kruys A."/>
            <person name="Hutchinson M.I."/>
            <person name="Powell A.J."/>
            <person name="Barry K."/>
            <person name="Miller A.N."/>
            <person name="Grigoriev I.V."/>
            <person name="Debuchy R."/>
            <person name="Gladieux P."/>
            <person name="Thoren M.H."/>
            <person name="Johannesson H."/>
        </authorList>
    </citation>
    <scope>NUCLEOTIDE SEQUENCE</scope>
    <source>
        <strain evidence="2">CBS 955.72</strain>
    </source>
</reference>
<gene>
    <name evidence="2" type="ORF">B0T25DRAFT_142435</name>
</gene>
<dbReference type="EMBL" id="JAUIQD010000003">
    <property type="protein sequence ID" value="KAK3356942.1"/>
    <property type="molecule type" value="Genomic_DNA"/>
</dbReference>
<feature type="region of interest" description="Disordered" evidence="1">
    <location>
        <begin position="206"/>
        <end position="286"/>
    </location>
</feature>
<proteinExistence type="predicted"/>
<name>A0AAJ0HL82_9PEZI</name>
<reference evidence="2" key="1">
    <citation type="journal article" date="2023" name="Mol. Phylogenet. Evol.">
        <title>Genome-scale phylogeny and comparative genomics of the fungal order Sordariales.</title>
        <authorList>
            <person name="Hensen N."/>
            <person name="Bonometti L."/>
            <person name="Westerberg I."/>
            <person name="Brannstrom I.O."/>
            <person name="Guillou S."/>
            <person name="Cros-Aarteil S."/>
            <person name="Calhoun S."/>
            <person name="Haridas S."/>
            <person name="Kuo A."/>
            <person name="Mondo S."/>
            <person name="Pangilinan J."/>
            <person name="Riley R."/>
            <person name="LaButti K."/>
            <person name="Andreopoulos B."/>
            <person name="Lipzen A."/>
            <person name="Chen C."/>
            <person name="Yan M."/>
            <person name="Daum C."/>
            <person name="Ng V."/>
            <person name="Clum A."/>
            <person name="Steindorff A."/>
            <person name="Ohm R.A."/>
            <person name="Martin F."/>
            <person name="Silar P."/>
            <person name="Natvig D.O."/>
            <person name="Lalanne C."/>
            <person name="Gautier V."/>
            <person name="Ament-Velasquez S.L."/>
            <person name="Kruys A."/>
            <person name="Hutchinson M.I."/>
            <person name="Powell A.J."/>
            <person name="Barry K."/>
            <person name="Miller A.N."/>
            <person name="Grigoriev I.V."/>
            <person name="Debuchy R."/>
            <person name="Gladieux P."/>
            <person name="Hiltunen Thoren M."/>
            <person name="Johannesson H."/>
        </authorList>
    </citation>
    <scope>NUCLEOTIDE SEQUENCE</scope>
    <source>
        <strain evidence="2">CBS 955.72</strain>
    </source>
</reference>
<feature type="region of interest" description="Disordered" evidence="1">
    <location>
        <begin position="319"/>
        <end position="388"/>
    </location>
</feature>